<feature type="domain" description="Acyl-CoA thioesterase-like N-terminal HotDog" evidence="4">
    <location>
        <begin position="70"/>
        <end position="146"/>
    </location>
</feature>
<dbReference type="GO" id="GO:0047617">
    <property type="term" value="F:fatty acyl-CoA hydrolase activity"/>
    <property type="evidence" value="ECO:0007669"/>
    <property type="project" value="InterPro"/>
</dbReference>
<keyword evidence="2" id="KW-0378">Hydrolase</keyword>
<gene>
    <name evidence="5" type="primary">Acey_s0028.g1792</name>
    <name evidence="5" type="ORF">Y032_0028g1792</name>
</gene>
<dbReference type="Gene3D" id="2.40.160.210">
    <property type="entry name" value="Acyl-CoA thioesterase, double hotdog domain"/>
    <property type="match status" value="1"/>
</dbReference>
<name>A0A016UTN7_9BILA</name>
<evidence type="ECO:0000313" key="5">
    <source>
        <dbReference type="EMBL" id="EYC18316.1"/>
    </source>
</evidence>
<dbReference type="InterPro" id="IPR029069">
    <property type="entry name" value="HotDog_dom_sf"/>
</dbReference>
<dbReference type="GO" id="GO:0009062">
    <property type="term" value="P:fatty acid catabolic process"/>
    <property type="evidence" value="ECO:0007669"/>
    <property type="project" value="TreeGrafter"/>
</dbReference>
<dbReference type="CDD" id="cd03444">
    <property type="entry name" value="Thioesterase_II_repeat1"/>
    <property type="match status" value="1"/>
</dbReference>
<evidence type="ECO:0000259" key="3">
    <source>
        <dbReference type="Pfam" id="PF02551"/>
    </source>
</evidence>
<protein>
    <recommendedName>
        <fullName evidence="7">Acyl-CoA thioesterase II</fullName>
    </recommendedName>
</protein>
<dbReference type="GO" id="GO:0005782">
    <property type="term" value="C:peroxisomal matrix"/>
    <property type="evidence" value="ECO:0007669"/>
    <property type="project" value="TreeGrafter"/>
</dbReference>
<keyword evidence="6" id="KW-1185">Reference proteome</keyword>
<accession>A0A016UTN7</accession>
<dbReference type="Proteomes" id="UP000024635">
    <property type="component" value="Unassembled WGS sequence"/>
</dbReference>
<comment type="similarity">
    <text evidence="1">Belongs to the C/M/P thioester hydrolase family.</text>
</comment>
<dbReference type="SUPFAM" id="SSF54637">
    <property type="entry name" value="Thioesterase/thiol ester dehydrase-isomerase"/>
    <property type="match status" value="2"/>
</dbReference>
<dbReference type="PANTHER" id="PTHR11066">
    <property type="entry name" value="ACYL-COA THIOESTERASE"/>
    <property type="match status" value="1"/>
</dbReference>
<evidence type="ECO:0000256" key="1">
    <source>
        <dbReference type="ARBA" id="ARBA00006538"/>
    </source>
</evidence>
<proteinExistence type="inferred from homology"/>
<comment type="caution">
    <text evidence="5">The sequence shown here is derived from an EMBL/GenBank/DDBJ whole genome shotgun (WGS) entry which is preliminary data.</text>
</comment>
<dbReference type="InterPro" id="IPR042171">
    <property type="entry name" value="Acyl-CoA_hotdog"/>
</dbReference>
<sequence>MSLRTWLGRKVFSSTLVRACSTAAENARIIDEDGPDLPQRLLDCFVKLERLNDDTFRSIHLLRGRKSFPHIYGGQVVAHALKSATETVDSSLSPHSTHCYFVKAGAVSEPVDFHVERIRNGRSFATRLVRAMQNNEILFTSQVSFQREEGSKMEHQCKIEMPKGPDGLHSARNLMKNTLEESRNEDMTTAKLFMAYKLAEFPPTFHRIFEARPVNQNIYKPDLNGPLHSPTYHLWVKPVLNVGSDSLLHQYMAAYISDSTMVETAILPHIARGFFVGMAFSLDHCIWFHRTKFDMNDWMLWEQESDFADDSIPGAKTEREKFKSKSNKLKYLRDFEVTRELTLERGCGLVMVS</sequence>
<dbReference type="STRING" id="53326.A0A016UTN7"/>
<dbReference type="Pfam" id="PF13622">
    <property type="entry name" value="4HBT_3"/>
    <property type="match status" value="1"/>
</dbReference>
<evidence type="ECO:0000256" key="2">
    <source>
        <dbReference type="ARBA" id="ARBA00022801"/>
    </source>
</evidence>
<dbReference type="InterPro" id="IPR003703">
    <property type="entry name" value="Acyl_CoA_thio"/>
</dbReference>
<dbReference type="Pfam" id="PF02551">
    <property type="entry name" value="Acyl_CoA_thio"/>
    <property type="match status" value="1"/>
</dbReference>
<evidence type="ECO:0008006" key="7">
    <source>
        <dbReference type="Google" id="ProtNLM"/>
    </source>
</evidence>
<dbReference type="PANTHER" id="PTHR11066:SF48">
    <property type="entry name" value="ACYL-COA THIOESTERASE II"/>
    <property type="match status" value="1"/>
</dbReference>
<evidence type="ECO:0000313" key="6">
    <source>
        <dbReference type="Proteomes" id="UP000024635"/>
    </source>
</evidence>
<dbReference type="AlphaFoldDB" id="A0A016UTN7"/>
<evidence type="ECO:0000259" key="4">
    <source>
        <dbReference type="Pfam" id="PF13622"/>
    </source>
</evidence>
<dbReference type="InterPro" id="IPR025652">
    <property type="entry name" value="TesB_C"/>
</dbReference>
<dbReference type="GO" id="GO:0006637">
    <property type="term" value="P:acyl-CoA metabolic process"/>
    <property type="evidence" value="ECO:0007669"/>
    <property type="project" value="InterPro"/>
</dbReference>
<feature type="domain" description="Acyl-CoA thioesterase 2 C-terminal" evidence="3">
    <location>
        <begin position="214"/>
        <end position="310"/>
    </location>
</feature>
<dbReference type="EMBL" id="JARK01001364">
    <property type="protein sequence ID" value="EYC18316.1"/>
    <property type="molecule type" value="Genomic_DNA"/>
</dbReference>
<dbReference type="OrthoDB" id="68328at2759"/>
<reference evidence="6" key="1">
    <citation type="journal article" date="2015" name="Nat. Genet.">
        <title>The genome and transcriptome of the zoonotic hookworm Ancylostoma ceylanicum identify infection-specific gene families.</title>
        <authorList>
            <person name="Schwarz E.M."/>
            <person name="Hu Y."/>
            <person name="Antoshechkin I."/>
            <person name="Miller M.M."/>
            <person name="Sternberg P.W."/>
            <person name="Aroian R.V."/>
        </authorList>
    </citation>
    <scope>NUCLEOTIDE SEQUENCE</scope>
    <source>
        <strain evidence="6">HY135</strain>
    </source>
</reference>
<dbReference type="InterPro" id="IPR049449">
    <property type="entry name" value="TesB_ACOT8-like_N"/>
</dbReference>
<organism evidence="5 6">
    <name type="scientific">Ancylostoma ceylanicum</name>
    <dbReference type="NCBI Taxonomy" id="53326"/>
    <lineage>
        <taxon>Eukaryota</taxon>
        <taxon>Metazoa</taxon>
        <taxon>Ecdysozoa</taxon>
        <taxon>Nematoda</taxon>
        <taxon>Chromadorea</taxon>
        <taxon>Rhabditida</taxon>
        <taxon>Rhabditina</taxon>
        <taxon>Rhabditomorpha</taxon>
        <taxon>Strongyloidea</taxon>
        <taxon>Ancylostomatidae</taxon>
        <taxon>Ancylostomatinae</taxon>
        <taxon>Ancylostoma</taxon>
    </lineage>
</organism>
<dbReference type="CDD" id="cd03445">
    <property type="entry name" value="Thioesterase_II_repeat2"/>
    <property type="match status" value="1"/>
</dbReference>